<keyword evidence="1" id="KW-0472">Membrane</keyword>
<keyword evidence="1" id="KW-1133">Transmembrane helix</keyword>
<evidence type="ECO:0008006" key="4">
    <source>
        <dbReference type="Google" id="ProtNLM"/>
    </source>
</evidence>
<dbReference type="Proteomes" id="UP001500298">
    <property type="component" value="Unassembled WGS sequence"/>
</dbReference>
<dbReference type="RefSeq" id="WP_345370837.1">
    <property type="nucleotide sequence ID" value="NZ_BAABJX010000024.1"/>
</dbReference>
<feature type="transmembrane region" description="Helical" evidence="1">
    <location>
        <begin position="78"/>
        <end position="97"/>
    </location>
</feature>
<keyword evidence="3" id="KW-1185">Reference proteome</keyword>
<feature type="transmembrane region" description="Helical" evidence="1">
    <location>
        <begin position="40"/>
        <end position="57"/>
    </location>
</feature>
<evidence type="ECO:0000313" key="3">
    <source>
        <dbReference type="Proteomes" id="UP001500298"/>
    </source>
</evidence>
<dbReference type="EMBL" id="BAABJX010000024">
    <property type="protein sequence ID" value="GAA4831857.1"/>
    <property type="molecule type" value="Genomic_DNA"/>
</dbReference>
<evidence type="ECO:0000256" key="1">
    <source>
        <dbReference type="SAM" id="Phobius"/>
    </source>
</evidence>
<feature type="transmembrane region" description="Helical" evidence="1">
    <location>
        <begin position="12"/>
        <end position="34"/>
    </location>
</feature>
<evidence type="ECO:0000313" key="2">
    <source>
        <dbReference type="EMBL" id="GAA4831857.1"/>
    </source>
</evidence>
<reference evidence="3" key="1">
    <citation type="journal article" date="2019" name="Int. J. Syst. Evol. Microbiol.">
        <title>The Global Catalogue of Microorganisms (GCM) 10K type strain sequencing project: providing services to taxonomists for standard genome sequencing and annotation.</title>
        <authorList>
            <consortium name="The Broad Institute Genomics Platform"/>
            <consortium name="The Broad Institute Genome Sequencing Center for Infectious Disease"/>
            <person name="Wu L."/>
            <person name="Ma J."/>
        </authorList>
    </citation>
    <scope>NUCLEOTIDE SEQUENCE [LARGE SCALE GENOMIC DNA]</scope>
    <source>
        <strain evidence="3">JCM 18326</strain>
    </source>
</reference>
<feature type="transmembrane region" description="Helical" evidence="1">
    <location>
        <begin position="146"/>
        <end position="179"/>
    </location>
</feature>
<gene>
    <name evidence="2" type="ORF">GCM10023331_16410</name>
</gene>
<name>A0ABP9DAJ5_9BACT</name>
<keyword evidence="1" id="KW-0812">Transmembrane</keyword>
<sequence>MKSLSIFNFVLKYGLILGIFYFLYISFTVSVYGYVHEGDGMTVLYVVMEAALLIAFFDYKKANHYQFNFGKGIQMGALIVLFGMGLGSLLNTIYGFWNATTFLSALEPLQVEQMKVMVEQVQQMDNLTAIERQGILNELETLKNNGLFLGIIWGAVQFLTYISLTIAGVMSSFLLAFLLRTVPQNS</sequence>
<protein>
    <recommendedName>
        <fullName evidence="4">DUF4199 domain-containing protein</fullName>
    </recommendedName>
</protein>
<comment type="caution">
    <text evidence="2">The sequence shown here is derived from an EMBL/GenBank/DDBJ whole genome shotgun (WGS) entry which is preliminary data.</text>
</comment>
<organism evidence="2 3">
    <name type="scientific">Algivirga pacifica</name>
    <dbReference type="NCBI Taxonomy" id="1162670"/>
    <lineage>
        <taxon>Bacteria</taxon>
        <taxon>Pseudomonadati</taxon>
        <taxon>Bacteroidota</taxon>
        <taxon>Cytophagia</taxon>
        <taxon>Cytophagales</taxon>
        <taxon>Flammeovirgaceae</taxon>
        <taxon>Algivirga</taxon>
    </lineage>
</organism>
<proteinExistence type="predicted"/>
<accession>A0ABP9DAJ5</accession>